<sequence length="119" mass="12743">MEAVVDALATHVATVCEAVAVVILAVAALSAVVRVARNWRAYSDLRLKKDIWLGFAASIVLALEFALAADIADTIVAPNWEEIGQLAAIAAIRTILNLFLERDLEAARAMRLEGEAATE</sequence>
<evidence type="ECO:0000256" key="1">
    <source>
        <dbReference type="SAM" id="Phobius"/>
    </source>
</evidence>
<dbReference type="EMBL" id="JACIDM010000002">
    <property type="protein sequence ID" value="MBB4082842.1"/>
    <property type="molecule type" value="Genomic_DNA"/>
</dbReference>
<keyword evidence="1" id="KW-1133">Transmembrane helix</keyword>
<accession>A0A7W6JEU7</accession>
<dbReference type="Pfam" id="PF07784">
    <property type="entry name" value="DUF1622"/>
    <property type="match status" value="1"/>
</dbReference>
<feature type="transmembrane region" description="Helical" evidence="1">
    <location>
        <begin position="12"/>
        <end position="32"/>
    </location>
</feature>
<keyword evidence="1" id="KW-0812">Transmembrane</keyword>
<protein>
    <submittedName>
        <fullName evidence="2">Putative membrane protein</fullName>
    </submittedName>
</protein>
<evidence type="ECO:0000313" key="3">
    <source>
        <dbReference type="Proteomes" id="UP000529946"/>
    </source>
</evidence>
<dbReference type="RefSeq" id="WP_183203999.1">
    <property type="nucleotide sequence ID" value="NZ_BAAAER010000001.1"/>
</dbReference>
<gene>
    <name evidence="2" type="ORF">GGR12_001708</name>
</gene>
<dbReference type="AlphaFoldDB" id="A0A7W6JEU7"/>
<keyword evidence="1" id="KW-0472">Membrane</keyword>
<feature type="transmembrane region" description="Helical" evidence="1">
    <location>
        <begin position="83"/>
        <end position="100"/>
    </location>
</feature>
<dbReference type="InterPro" id="IPR012427">
    <property type="entry name" value="DUF1622"/>
</dbReference>
<comment type="caution">
    <text evidence="2">The sequence shown here is derived from an EMBL/GenBank/DDBJ whole genome shotgun (WGS) entry which is preliminary data.</text>
</comment>
<keyword evidence="3" id="KW-1185">Reference proteome</keyword>
<feature type="transmembrane region" description="Helical" evidence="1">
    <location>
        <begin position="52"/>
        <end position="71"/>
    </location>
</feature>
<dbReference type="PANTHER" id="PTHR38468">
    <property type="entry name" value="SLL0939 PROTEIN"/>
    <property type="match status" value="1"/>
</dbReference>
<evidence type="ECO:0000313" key="2">
    <source>
        <dbReference type="EMBL" id="MBB4082842.1"/>
    </source>
</evidence>
<reference evidence="2 3" key="1">
    <citation type="submission" date="2020-08" db="EMBL/GenBank/DDBJ databases">
        <title>Genomic Encyclopedia of Type Strains, Phase IV (KMG-IV): sequencing the most valuable type-strain genomes for metagenomic binning, comparative biology and taxonomic classification.</title>
        <authorList>
            <person name="Goeker M."/>
        </authorList>
    </citation>
    <scope>NUCLEOTIDE SEQUENCE [LARGE SCALE GENOMIC DNA]</scope>
    <source>
        <strain evidence="2 3">DSM 23960</strain>
    </source>
</reference>
<name>A0A7W6JEU7_9CAUL</name>
<dbReference type="PANTHER" id="PTHR38468:SF1">
    <property type="entry name" value="SLL0939 PROTEIN"/>
    <property type="match status" value="1"/>
</dbReference>
<dbReference type="Proteomes" id="UP000529946">
    <property type="component" value="Unassembled WGS sequence"/>
</dbReference>
<proteinExistence type="predicted"/>
<organism evidence="2 3">
    <name type="scientific">Brevundimonas lenta</name>
    <dbReference type="NCBI Taxonomy" id="424796"/>
    <lineage>
        <taxon>Bacteria</taxon>
        <taxon>Pseudomonadati</taxon>
        <taxon>Pseudomonadota</taxon>
        <taxon>Alphaproteobacteria</taxon>
        <taxon>Caulobacterales</taxon>
        <taxon>Caulobacteraceae</taxon>
        <taxon>Brevundimonas</taxon>
    </lineage>
</organism>